<dbReference type="AlphaFoldDB" id="L8WQ27"/>
<dbReference type="GO" id="GO:0000123">
    <property type="term" value="C:histone acetyltransferase complex"/>
    <property type="evidence" value="ECO:0007669"/>
    <property type="project" value="TreeGrafter"/>
</dbReference>
<keyword evidence="5" id="KW-1185">Reference proteome</keyword>
<organism evidence="4 5">
    <name type="scientific">Thanatephorus cucumeris (strain AG1-IA)</name>
    <name type="common">Rice sheath blight fungus</name>
    <name type="synonym">Rhizoctonia solani</name>
    <dbReference type="NCBI Taxonomy" id="983506"/>
    <lineage>
        <taxon>Eukaryota</taxon>
        <taxon>Fungi</taxon>
        <taxon>Dikarya</taxon>
        <taxon>Basidiomycota</taxon>
        <taxon>Agaricomycotina</taxon>
        <taxon>Agaricomycetes</taxon>
        <taxon>Cantharellales</taxon>
        <taxon>Ceratobasidiaceae</taxon>
        <taxon>Rhizoctonia</taxon>
        <taxon>Rhizoctonia solani AG-1</taxon>
    </lineage>
</organism>
<dbReference type="Pfam" id="PF00439">
    <property type="entry name" value="Bromodomain"/>
    <property type="match status" value="2"/>
</dbReference>
<dbReference type="Gene3D" id="1.20.920.10">
    <property type="entry name" value="Bromodomain-like"/>
    <property type="match status" value="1"/>
</dbReference>
<dbReference type="GO" id="GO:0045944">
    <property type="term" value="P:positive regulation of transcription by RNA polymerase II"/>
    <property type="evidence" value="ECO:0007669"/>
    <property type="project" value="TreeGrafter"/>
</dbReference>
<evidence type="ECO:0000256" key="1">
    <source>
        <dbReference type="ARBA" id="ARBA00023117"/>
    </source>
</evidence>
<name>L8WQ27_THACA</name>
<protein>
    <submittedName>
        <fullName evidence="4">Bromodomain-containing protein</fullName>
    </submittedName>
</protein>
<dbReference type="HOGENOM" id="CLU_129458_1_0_1"/>
<dbReference type="OMA" id="IYCKRAN"/>
<dbReference type="PROSITE" id="PS50014">
    <property type="entry name" value="BROMODOMAIN_2"/>
    <property type="match status" value="1"/>
</dbReference>
<evidence type="ECO:0000313" key="5">
    <source>
        <dbReference type="Proteomes" id="UP000011668"/>
    </source>
</evidence>
<comment type="caution">
    <text evidence="4">The sequence shown here is derived from an EMBL/GenBank/DDBJ whole genome shotgun (WGS) entry which is preliminary data.</text>
</comment>
<evidence type="ECO:0000313" key="4">
    <source>
        <dbReference type="EMBL" id="ELU38439.1"/>
    </source>
</evidence>
<dbReference type="PRINTS" id="PR00503">
    <property type="entry name" value="BROMODOMAIN"/>
</dbReference>
<feature type="domain" description="Bromo" evidence="3">
    <location>
        <begin position="71"/>
        <end position="155"/>
    </location>
</feature>
<reference evidence="4 5" key="1">
    <citation type="journal article" date="2013" name="Nat. Commun.">
        <title>The evolution and pathogenic mechanisms of the rice sheath blight pathogen.</title>
        <authorList>
            <person name="Zheng A."/>
            <person name="Lin R."/>
            <person name="Xu L."/>
            <person name="Qin P."/>
            <person name="Tang C."/>
            <person name="Ai P."/>
            <person name="Zhang D."/>
            <person name="Liu Y."/>
            <person name="Sun Z."/>
            <person name="Feng H."/>
            <person name="Wang Y."/>
            <person name="Chen Y."/>
            <person name="Liang X."/>
            <person name="Fu R."/>
            <person name="Li Q."/>
            <person name="Zhang J."/>
            <person name="Yu X."/>
            <person name="Xie Z."/>
            <person name="Ding L."/>
            <person name="Guan P."/>
            <person name="Tang J."/>
            <person name="Liang Y."/>
            <person name="Wang S."/>
            <person name="Deng Q."/>
            <person name="Li S."/>
            <person name="Zhu J."/>
            <person name="Wang L."/>
            <person name="Liu H."/>
            <person name="Li P."/>
        </authorList>
    </citation>
    <scope>NUCLEOTIDE SEQUENCE [LARGE SCALE GENOMIC DNA]</scope>
    <source>
        <strain evidence="5">AG-1 IA</strain>
    </source>
</reference>
<dbReference type="PANTHER" id="PTHR45750">
    <property type="entry name" value="GH11602P"/>
    <property type="match status" value="1"/>
</dbReference>
<dbReference type="Proteomes" id="UP000011668">
    <property type="component" value="Unassembled WGS sequence"/>
</dbReference>
<dbReference type="GO" id="GO:0010484">
    <property type="term" value="F:histone H3 acetyltransferase activity"/>
    <property type="evidence" value="ECO:0007669"/>
    <property type="project" value="TreeGrafter"/>
</dbReference>
<dbReference type="InterPro" id="IPR001487">
    <property type="entry name" value="Bromodomain"/>
</dbReference>
<dbReference type="InterPro" id="IPR036427">
    <property type="entry name" value="Bromodomain-like_sf"/>
</dbReference>
<gene>
    <name evidence="4" type="ORF">AG1IA_07522</name>
</gene>
<dbReference type="SUPFAM" id="SSF47370">
    <property type="entry name" value="Bromodomain"/>
    <property type="match status" value="1"/>
</dbReference>
<dbReference type="PANTHER" id="PTHR45750:SF3">
    <property type="entry name" value="HISTONE ACETYLTRANSFERASE"/>
    <property type="match status" value="1"/>
</dbReference>
<evidence type="ECO:0000259" key="3">
    <source>
        <dbReference type="PROSITE" id="PS50014"/>
    </source>
</evidence>
<accession>L8WQ27</accession>
<sequence>MGITARQPAHRISLDDNFYGGIGFKHCIPFEMRGGGWDKQFQPHRTHSNSIRLPARGPHHSTMEAVLKEMRAHPAAWPFQKPVNTDEVKDYLDVVKKPMGESGSVAGVGGLLMYLSMMDFKLENNSYALIEDFIEDAKLMLDNCKLYNPESTVYHKTAIRMEKALQDILKSVGVDYRL</sequence>
<dbReference type="InterPro" id="IPR037800">
    <property type="entry name" value="GCN5"/>
</dbReference>
<dbReference type="SMART" id="SM00297">
    <property type="entry name" value="BROMO"/>
    <property type="match status" value="1"/>
</dbReference>
<dbReference type="STRING" id="983506.L8WQ27"/>
<evidence type="ECO:0000256" key="2">
    <source>
        <dbReference type="PROSITE-ProRule" id="PRU00035"/>
    </source>
</evidence>
<dbReference type="OrthoDB" id="1937912at2759"/>
<dbReference type="EMBL" id="AFRT01002165">
    <property type="protein sequence ID" value="ELU38439.1"/>
    <property type="molecule type" value="Genomic_DNA"/>
</dbReference>
<proteinExistence type="predicted"/>
<keyword evidence="1 2" id="KW-0103">Bromodomain</keyword>